<keyword evidence="1 6" id="KW-0645">Protease</keyword>
<protein>
    <submittedName>
        <fullName evidence="9">M3 family oligoendopeptidase</fullName>
        <ecNumber evidence="9">3.4.-.-</ecNumber>
    </submittedName>
</protein>
<dbReference type="SUPFAM" id="SSF55486">
    <property type="entry name" value="Metalloproteases ('zincins'), catalytic domain"/>
    <property type="match status" value="1"/>
</dbReference>
<dbReference type="InterPro" id="IPR034006">
    <property type="entry name" value="M3B_PepF_2"/>
</dbReference>
<sequence>MTTPSWDLSIAYRDLNDAKIEQDIELIQQCIELLYLHVEKRHIILAMQNAIQTSEAAGTLLSTISTFANCHASVDATHTEAKALLGRVAKLSSELTQAFNAYEDTLIHAEPEFIDAVLDHESADVAGQRFAIECSRKLSSTRLSVAEEQLLAAMKVDGRDGWGRLYDNLTGSLKLSLKFEGSELEGKELESREEILGFSQAASLLYGSEFDKQEPAWRAVQGAMKTYQESFASILNALAGWRLTENKKRSKISDVHFLDPSLHGSRIVPETLDTMMSVAKANREVGQKAGLLMASVHGLDEMKPWNHLAAMPPLGDSESKVYPFDEAIDVIKTAFAEVSPEMADFVALMVENGWIDAAPAANKRLGAYCTKFAATRTPLVFMTWSGSRSDLMTLAHELGHAFHNWVMKDMPLCQTRYPMTLAETASIFAENIVRDHLLKQAQTRNEKLEMLWEELSSSLALMVNIPVRFEFEKAFYEQREKGELTAQQLCDLMETTWKEWYGEAMTEADPYFWASKLHFSISQVSFYNYPYLFGYLFSKGVYAQRDAKGEQFYSDYVSLLRDTGSMMAEDVVKKHLGMDLTEADFWQQSIDMVKVQIDEFERLLNQDD</sequence>
<proteinExistence type="inferred from homology"/>
<dbReference type="PANTHER" id="PTHR34217">
    <property type="entry name" value="METAL-DEPENDENT CARBOXYPEPTIDASE"/>
    <property type="match status" value="1"/>
</dbReference>
<dbReference type="InterPro" id="IPR013647">
    <property type="entry name" value="OligopepF_N_dom"/>
</dbReference>
<evidence type="ECO:0000313" key="9">
    <source>
        <dbReference type="EMBL" id="MDN3701589.1"/>
    </source>
</evidence>
<keyword evidence="4 6" id="KW-0862">Zinc</keyword>
<dbReference type="InterPro" id="IPR001333">
    <property type="entry name" value="Peptidase_M32_Taq"/>
</dbReference>
<organism evidence="9 10">
    <name type="scientific">Vibrio artabrorum</name>
    <dbReference type="NCBI Taxonomy" id="446374"/>
    <lineage>
        <taxon>Bacteria</taxon>
        <taxon>Pseudomonadati</taxon>
        <taxon>Pseudomonadota</taxon>
        <taxon>Gammaproteobacteria</taxon>
        <taxon>Vibrionales</taxon>
        <taxon>Vibrionaceae</taxon>
        <taxon>Vibrio</taxon>
    </lineage>
</organism>
<dbReference type="EC" id="3.4.-.-" evidence="9"/>
<comment type="caution">
    <text evidence="9">The sequence shown here is derived from an EMBL/GenBank/DDBJ whole genome shotgun (WGS) entry which is preliminary data.</text>
</comment>
<dbReference type="RefSeq" id="WP_261837425.1">
    <property type="nucleotide sequence ID" value="NZ_AP025458.1"/>
</dbReference>
<dbReference type="GO" id="GO:0016787">
    <property type="term" value="F:hydrolase activity"/>
    <property type="evidence" value="ECO:0007669"/>
    <property type="project" value="UniProtKB-KW"/>
</dbReference>
<dbReference type="EMBL" id="JAUFQY010000001">
    <property type="protein sequence ID" value="MDN3701589.1"/>
    <property type="molecule type" value="Genomic_DNA"/>
</dbReference>
<dbReference type="Proteomes" id="UP001223712">
    <property type="component" value="Unassembled WGS sequence"/>
</dbReference>
<evidence type="ECO:0000259" key="8">
    <source>
        <dbReference type="Pfam" id="PF08439"/>
    </source>
</evidence>
<evidence type="ECO:0000256" key="4">
    <source>
        <dbReference type="ARBA" id="ARBA00022833"/>
    </source>
</evidence>
<dbReference type="PANTHER" id="PTHR34217:SF1">
    <property type="entry name" value="CARBOXYPEPTIDASE 1"/>
    <property type="match status" value="1"/>
</dbReference>
<dbReference type="InterPro" id="IPR001567">
    <property type="entry name" value="Pept_M3A_M3B_dom"/>
</dbReference>
<accession>A0ABT8CJD0</accession>
<dbReference type="Gene3D" id="1.10.1370.20">
    <property type="entry name" value="Oligoendopeptidase f, C-terminal domain"/>
    <property type="match status" value="1"/>
</dbReference>
<reference evidence="10" key="1">
    <citation type="journal article" date="2019" name="Int. J. Syst. Evol. Microbiol.">
        <title>The Global Catalogue of Microorganisms (GCM) 10K type strain sequencing project: providing services to taxonomists for standard genome sequencing and annotation.</title>
        <authorList>
            <consortium name="The Broad Institute Genomics Platform"/>
            <consortium name="The Broad Institute Genome Sequencing Center for Infectious Disease"/>
            <person name="Wu L."/>
            <person name="Ma J."/>
        </authorList>
    </citation>
    <scope>NUCLEOTIDE SEQUENCE [LARGE SCALE GENOMIC DNA]</scope>
    <source>
        <strain evidence="10">CECT 7226</strain>
    </source>
</reference>
<dbReference type="InterPro" id="IPR042088">
    <property type="entry name" value="OligoPept_F_C"/>
</dbReference>
<dbReference type="Pfam" id="PF01432">
    <property type="entry name" value="Peptidase_M3"/>
    <property type="match status" value="1"/>
</dbReference>
<evidence type="ECO:0000256" key="5">
    <source>
        <dbReference type="ARBA" id="ARBA00023049"/>
    </source>
</evidence>
<dbReference type="Pfam" id="PF08439">
    <property type="entry name" value="Peptidase_M3_N"/>
    <property type="match status" value="1"/>
</dbReference>
<evidence type="ECO:0000256" key="1">
    <source>
        <dbReference type="ARBA" id="ARBA00022670"/>
    </source>
</evidence>
<dbReference type="CDD" id="cd09607">
    <property type="entry name" value="M3B_PepF"/>
    <property type="match status" value="1"/>
</dbReference>
<keyword evidence="3 6" id="KW-0378">Hydrolase</keyword>
<evidence type="ECO:0000259" key="7">
    <source>
        <dbReference type="Pfam" id="PF01432"/>
    </source>
</evidence>
<evidence type="ECO:0000313" key="10">
    <source>
        <dbReference type="Proteomes" id="UP001223712"/>
    </source>
</evidence>
<gene>
    <name evidence="9" type="ORF">QWY96_13090</name>
</gene>
<dbReference type="InterPro" id="IPR011977">
    <property type="entry name" value="Pept_M3B_clade3"/>
</dbReference>
<keyword evidence="10" id="KW-1185">Reference proteome</keyword>
<comment type="similarity">
    <text evidence="6">Belongs to the peptidase M3 family.</text>
</comment>
<keyword evidence="2 6" id="KW-0479">Metal-binding</keyword>
<keyword evidence="5 6" id="KW-0482">Metalloprotease</keyword>
<evidence type="ECO:0000256" key="3">
    <source>
        <dbReference type="ARBA" id="ARBA00022801"/>
    </source>
</evidence>
<evidence type="ECO:0000256" key="6">
    <source>
        <dbReference type="RuleBase" id="RU003435"/>
    </source>
</evidence>
<dbReference type="Gene3D" id="1.20.140.70">
    <property type="entry name" value="Oligopeptidase f, N-terminal domain"/>
    <property type="match status" value="1"/>
</dbReference>
<evidence type="ECO:0000256" key="2">
    <source>
        <dbReference type="ARBA" id="ARBA00022723"/>
    </source>
</evidence>
<name>A0ABT8CJD0_9VIBR</name>
<dbReference type="NCBIfam" id="TIGR02290">
    <property type="entry name" value="M3_fam_3"/>
    <property type="match status" value="1"/>
</dbReference>
<comment type="cofactor">
    <cofactor evidence="6">
        <name>Zn(2+)</name>
        <dbReference type="ChEBI" id="CHEBI:29105"/>
    </cofactor>
    <text evidence="6">Binds 1 zinc ion.</text>
</comment>
<feature type="domain" description="Oligopeptidase F N-terminal" evidence="8">
    <location>
        <begin position="112"/>
        <end position="174"/>
    </location>
</feature>
<feature type="domain" description="Peptidase M3A/M3B catalytic" evidence="7">
    <location>
        <begin position="216"/>
        <end position="590"/>
    </location>
</feature>